<evidence type="ECO:0000313" key="1">
    <source>
        <dbReference type="EMBL" id="HIW13751.1"/>
    </source>
</evidence>
<accession>A0A9D1QKJ2</accession>
<dbReference type="Proteomes" id="UP000823989">
    <property type="component" value="Unassembled WGS sequence"/>
</dbReference>
<protein>
    <submittedName>
        <fullName evidence="1">Uncharacterized protein</fullName>
    </submittedName>
</protein>
<reference evidence="1" key="1">
    <citation type="journal article" date="2021" name="PeerJ">
        <title>Extensive microbial diversity within the chicken gut microbiome revealed by metagenomics and culture.</title>
        <authorList>
            <person name="Gilroy R."/>
            <person name="Ravi A."/>
            <person name="Getino M."/>
            <person name="Pursley I."/>
            <person name="Horton D.L."/>
            <person name="Alikhan N.F."/>
            <person name="Baker D."/>
            <person name="Gharbi K."/>
            <person name="Hall N."/>
            <person name="Watson M."/>
            <person name="Adriaenssens E.M."/>
            <person name="Foster-Nyarko E."/>
            <person name="Jarju S."/>
            <person name="Secka A."/>
            <person name="Antonio M."/>
            <person name="Oren A."/>
            <person name="Chaudhuri R.R."/>
            <person name="La Ragione R."/>
            <person name="Hildebrand F."/>
            <person name="Pallen M.J."/>
        </authorList>
    </citation>
    <scope>NUCLEOTIDE SEQUENCE</scope>
    <source>
        <strain evidence="1">ChiHjej13B12-752</strain>
    </source>
</reference>
<proteinExistence type="predicted"/>
<sequence length="58" mass="6734">MRNFTIFFISPVLLFIFPLSITDAVNAAGGVLIFYLVMLASRIYERYKNEKSEKDQNQ</sequence>
<evidence type="ECO:0000313" key="2">
    <source>
        <dbReference type="Proteomes" id="UP000823989"/>
    </source>
</evidence>
<organism evidence="1 2">
    <name type="scientific">Candidatus Salinicoccus stercoripullorum</name>
    <dbReference type="NCBI Taxonomy" id="2838756"/>
    <lineage>
        <taxon>Bacteria</taxon>
        <taxon>Bacillati</taxon>
        <taxon>Bacillota</taxon>
        <taxon>Bacilli</taxon>
        <taxon>Bacillales</taxon>
        <taxon>Staphylococcaceae</taxon>
        <taxon>Salinicoccus</taxon>
    </lineage>
</organism>
<name>A0A9D1QKJ2_9STAP</name>
<reference evidence="1" key="2">
    <citation type="submission" date="2021-04" db="EMBL/GenBank/DDBJ databases">
        <authorList>
            <person name="Gilroy R."/>
        </authorList>
    </citation>
    <scope>NUCLEOTIDE SEQUENCE</scope>
    <source>
        <strain evidence="1">ChiHjej13B12-752</strain>
    </source>
</reference>
<dbReference type="AlphaFoldDB" id="A0A9D1QKJ2"/>
<dbReference type="EMBL" id="DXHR01000036">
    <property type="protein sequence ID" value="HIW13751.1"/>
    <property type="molecule type" value="Genomic_DNA"/>
</dbReference>
<comment type="caution">
    <text evidence="1">The sequence shown here is derived from an EMBL/GenBank/DDBJ whole genome shotgun (WGS) entry which is preliminary data.</text>
</comment>
<gene>
    <name evidence="1" type="ORF">H9891_11420</name>
</gene>